<sequence>MARWVSGAAAAVALILQGCSDDSPTPRPPSVPAVTLRNGVQMPMLAAGTWQYNDSVAEDAVVAAFNAGFQHIDTAYDYHNQVGVGKGLKRSGKARGSFFLTSKVPGCGSQNVSAKSVEQCKTETEDKLVIDLQQLNLTYIDLVLVHFPPCPGDDGTAESPSNSSCYAPHSGCTHPQACDMIRAQWSVLTNAYKKQQIRAIGVSNYCSACLECLAGSEVFPMVNQVQLHVGMGSDPEGFRTFAEKHQIKLQAYSPFGSGGHGSEEILKGNLTTSIGNKYGKSAAQVALKWIVSHNVSVATKSANPAHLKANLDIFDFTLSDGDLTSLDKATFASEDTPSFLCRDAQQVQSMSMVV</sequence>
<evidence type="ECO:0000256" key="4">
    <source>
        <dbReference type="SAM" id="SignalP"/>
    </source>
</evidence>
<dbReference type="PROSITE" id="PS51257">
    <property type="entry name" value="PROKAR_LIPOPROTEIN"/>
    <property type="match status" value="1"/>
</dbReference>
<evidence type="ECO:0000259" key="5">
    <source>
        <dbReference type="Pfam" id="PF00248"/>
    </source>
</evidence>
<dbReference type="EMBL" id="CAXAMM010038562">
    <property type="protein sequence ID" value="CAK9078924.1"/>
    <property type="molecule type" value="Genomic_DNA"/>
</dbReference>
<dbReference type="PANTHER" id="PTHR43827">
    <property type="entry name" value="2,5-DIKETO-D-GLUCONIC ACID REDUCTASE"/>
    <property type="match status" value="1"/>
</dbReference>
<dbReference type="InterPro" id="IPR020471">
    <property type="entry name" value="AKR"/>
</dbReference>
<evidence type="ECO:0000313" key="6">
    <source>
        <dbReference type="EMBL" id="CAK9078924.1"/>
    </source>
</evidence>
<dbReference type="Gene3D" id="3.20.20.100">
    <property type="entry name" value="NADP-dependent oxidoreductase domain"/>
    <property type="match status" value="1"/>
</dbReference>
<dbReference type="Proteomes" id="UP001642464">
    <property type="component" value="Unassembled WGS sequence"/>
</dbReference>
<feature type="signal peptide" evidence="4">
    <location>
        <begin position="1"/>
        <end position="20"/>
    </location>
</feature>
<keyword evidence="7" id="KW-1185">Reference proteome</keyword>
<reference evidence="6 7" key="1">
    <citation type="submission" date="2024-02" db="EMBL/GenBank/DDBJ databases">
        <authorList>
            <person name="Chen Y."/>
            <person name="Shah S."/>
            <person name="Dougan E. K."/>
            <person name="Thang M."/>
            <person name="Chan C."/>
        </authorList>
    </citation>
    <scope>NUCLEOTIDE SEQUENCE [LARGE SCALE GENOMIC DNA]</scope>
</reference>
<dbReference type="PANTHER" id="PTHR43827:SF3">
    <property type="entry name" value="NADP-DEPENDENT OXIDOREDUCTASE DOMAIN-CONTAINING PROTEIN"/>
    <property type="match status" value="1"/>
</dbReference>
<evidence type="ECO:0000256" key="1">
    <source>
        <dbReference type="ARBA" id="ARBA00007905"/>
    </source>
</evidence>
<keyword evidence="2" id="KW-0521">NADP</keyword>
<proteinExistence type="inferred from homology"/>
<dbReference type="CDD" id="cd19071">
    <property type="entry name" value="AKR_AKR1-5-like"/>
    <property type="match status" value="1"/>
</dbReference>
<feature type="chain" id="PRO_5047123153" evidence="4">
    <location>
        <begin position="21"/>
        <end position="354"/>
    </location>
</feature>
<evidence type="ECO:0000313" key="7">
    <source>
        <dbReference type="Proteomes" id="UP001642464"/>
    </source>
</evidence>
<evidence type="ECO:0000256" key="2">
    <source>
        <dbReference type="ARBA" id="ARBA00022857"/>
    </source>
</evidence>
<accession>A0ABP0PVQ7</accession>
<comment type="caution">
    <text evidence="6">The sequence shown here is derived from an EMBL/GenBank/DDBJ whole genome shotgun (WGS) entry which is preliminary data.</text>
</comment>
<gene>
    <name evidence="6" type="ORF">SCF082_LOCUS37679</name>
</gene>
<dbReference type="InterPro" id="IPR036812">
    <property type="entry name" value="NAD(P)_OxRdtase_dom_sf"/>
</dbReference>
<dbReference type="PRINTS" id="PR00069">
    <property type="entry name" value="ALDKETRDTASE"/>
</dbReference>
<keyword evidence="4" id="KW-0732">Signal</keyword>
<keyword evidence="3" id="KW-0560">Oxidoreductase</keyword>
<dbReference type="InterPro" id="IPR023210">
    <property type="entry name" value="NADP_OxRdtase_dom"/>
</dbReference>
<dbReference type="SUPFAM" id="SSF51430">
    <property type="entry name" value="NAD(P)-linked oxidoreductase"/>
    <property type="match status" value="1"/>
</dbReference>
<name>A0ABP0PVQ7_9DINO</name>
<feature type="domain" description="NADP-dependent oxidoreductase" evidence="5">
    <location>
        <begin position="48"/>
        <end position="329"/>
    </location>
</feature>
<comment type="similarity">
    <text evidence="1">Belongs to the aldo/keto reductase family.</text>
</comment>
<protein>
    <submittedName>
        <fullName evidence="6">11-endoperoxide prostaglandin H2 reductase (Prostaglandin F2-alpha synthase)</fullName>
    </submittedName>
</protein>
<organism evidence="6 7">
    <name type="scientific">Durusdinium trenchii</name>
    <dbReference type="NCBI Taxonomy" id="1381693"/>
    <lineage>
        <taxon>Eukaryota</taxon>
        <taxon>Sar</taxon>
        <taxon>Alveolata</taxon>
        <taxon>Dinophyceae</taxon>
        <taxon>Suessiales</taxon>
        <taxon>Symbiodiniaceae</taxon>
        <taxon>Durusdinium</taxon>
    </lineage>
</organism>
<evidence type="ECO:0000256" key="3">
    <source>
        <dbReference type="ARBA" id="ARBA00023002"/>
    </source>
</evidence>
<dbReference type="PIRSF" id="PIRSF000097">
    <property type="entry name" value="AKR"/>
    <property type="match status" value="1"/>
</dbReference>
<dbReference type="Pfam" id="PF00248">
    <property type="entry name" value="Aldo_ket_red"/>
    <property type="match status" value="1"/>
</dbReference>